<dbReference type="PROSITE" id="PS01117">
    <property type="entry name" value="HTH_MARR_1"/>
    <property type="match status" value="1"/>
</dbReference>
<proteinExistence type="predicted"/>
<feature type="domain" description="HTH marR-type" evidence="4">
    <location>
        <begin position="15"/>
        <end position="154"/>
    </location>
</feature>
<evidence type="ECO:0000259" key="4">
    <source>
        <dbReference type="PROSITE" id="PS50995"/>
    </source>
</evidence>
<evidence type="ECO:0000313" key="6">
    <source>
        <dbReference type="Proteomes" id="UP000820669"/>
    </source>
</evidence>
<dbReference type="Proteomes" id="UP000820669">
    <property type="component" value="Unassembled WGS sequence"/>
</dbReference>
<keyword evidence="3" id="KW-0804">Transcription</keyword>
<reference evidence="5 6" key="1">
    <citation type="submission" date="2020-04" db="EMBL/GenBank/DDBJ databases">
        <authorList>
            <person name="Klaysubun C."/>
            <person name="Duangmal K."/>
            <person name="Lipun K."/>
        </authorList>
    </citation>
    <scope>NUCLEOTIDE SEQUENCE [LARGE SCALE GENOMIC DNA]</scope>
    <source>
        <strain evidence="5 6">K10HN5</strain>
    </source>
</reference>
<dbReference type="SMART" id="SM00347">
    <property type="entry name" value="HTH_MARR"/>
    <property type="match status" value="1"/>
</dbReference>
<dbReference type="Pfam" id="PF12802">
    <property type="entry name" value="MarR_2"/>
    <property type="match status" value="1"/>
</dbReference>
<dbReference type="PANTHER" id="PTHR39515:SF2">
    <property type="entry name" value="HTH-TYPE TRANSCRIPTIONAL REGULATOR RV0880"/>
    <property type="match status" value="1"/>
</dbReference>
<dbReference type="InterPro" id="IPR023187">
    <property type="entry name" value="Tscrpt_reg_MarR-type_CS"/>
</dbReference>
<sequence length="157" mass="17141">MQRYISRVTISPYPADELMAVVLGLRRVVRRRLRADLPGPRLRGAQVELLQLVEAEPGIGVAAAARSLHLAGNSVSTLVNQLVDAGLLRRETDPADRRAARLELTDTAAARLARWREARSRMVGDALRRLPADEVATVAAALPALRKLLDELAEEAP</sequence>
<dbReference type="EMBL" id="JAAXLA010000014">
    <property type="protein sequence ID" value="NMH97648.1"/>
    <property type="molecule type" value="Genomic_DNA"/>
</dbReference>
<evidence type="ECO:0000256" key="3">
    <source>
        <dbReference type="ARBA" id="ARBA00023163"/>
    </source>
</evidence>
<organism evidence="5 6">
    <name type="scientific">Pseudonocardia acidicola</name>
    <dbReference type="NCBI Taxonomy" id="2724939"/>
    <lineage>
        <taxon>Bacteria</taxon>
        <taxon>Bacillati</taxon>
        <taxon>Actinomycetota</taxon>
        <taxon>Actinomycetes</taxon>
        <taxon>Pseudonocardiales</taxon>
        <taxon>Pseudonocardiaceae</taxon>
        <taxon>Pseudonocardia</taxon>
    </lineage>
</organism>
<keyword evidence="6" id="KW-1185">Reference proteome</keyword>
<evidence type="ECO:0000313" key="5">
    <source>
        <dbReference type="EMBL" id="NMH97648.1"/>
    </source>
</evidence>
<dbReference type="InterPro" id="IPR036390">
    <property type="entry name" value="WH_DNA-bd_sf"/>
</dbReference>
<dbReference type="SUPFAM" id="SSF46785">
    <property type="entry name" value="Winged helix' DNA-binding domain"/>
    <property type="match status" value="1"/>
</dbReference>
<dbReference type="InterPro" id="IPR052526">
    <property type="entry name" value="HTH-type_Bedaq_tolerance"/>
</dbReference>
<dbReference type="PROSITE" id="PS50995">
    <property type="entry name" value="HTH_MARR_2"/>
    <property type="match status" value="1"/>
</dbReference>
<comment type="caution">
    <text evidence="5">The sequence shown here is derived from an EMBL/GenBank/DDBJ whole genome shotgun (WGS) entry which is preliminary data.</text>
</comment>
<dbReference type="Gene3D" id="1.10.10.10">
    <property type="entry name" value="Winged helix-like DNA-binding domain superfamily/Winged helix DNA-binding domain"/>
    <property type="match status" value="1"/>
</dbReference>
<gene>
    <name evidence="5" type="ORF">HF526_10035</name>
</gene>
<evidence type="ECO:0000256" key="1">
    <source>
        <dbReference type="ARBA" id="ARBA00023015"/>
    </source>
</evidence>
<dbReference type="InterPro" id="IPR036388">
    <property type="entry name" value="WH-like_DNA-bd_sf"/>
</dbReference>
<evidence type="ECO:0000256" key="2">
    <source>
        <dbReference type="ARBA" id="ARBA00023125"/>
    </source>
</evidence>
<protein>
    <submittedName>
        <fullName evidence="5">MarR family transcriptional regulator</fullName>
    </submittedName>
</protein>
<keyword evidence="1" id="KW-0805">Transcription regulation</keyword>
<accession>A0ABX1SBT3</accession>
<keyword evidence="2" id="KW-0238">DNA-binding</keyword>
<name>A0ABX1SBT3_9PSEU</name>
<dbReference type="PANTHER" id="PTHR39515">
    <property type="entry name" value="CONSERVED PROTEIN"/>
    <property type="match status" value="1"/>
</dbReference>
<dbReference type="InterPro" id="IPR000835">
    <property type="entry name" value="HTH_MarR-typ"/>
</dbReference>